<feature type="chain" id="PRO_5015442809" description="Multidrug transporter" evidence="1">
    <location>
        <begin position="21"/>
        <end position="516"/>
    </location>
</feature>
<comment type="caution">
    <text evidence="2">The sequence shown here is derived from an EMBL/GenBank/DDBJ whole genome shotgun (WGS) entry which is preliminary data.</text>
</comment>
<dbReference type="PANTHER" id="PTHR41339">
    <property type="entry name" value="LIPL48"/>
    <property type="match status" value="1"/>
</dbReference>
<evidence type="ECO:0008006" key="4">
    <source>
        <dbReference type="Google" id="ProtNLM"/>
    </source>
</evidence>
<dbReference type="Proteomes" id="UP000240608">
    <property type="component" value="Unassembled WGS sequence"/>
</dbReference>
<dbReference type="EMBL" id="PYVU01000044">
    <property type="protein sequence ID" value="PTB96587.1"/>
    <property type="molecule type" value="Genomic_DNA"/>
</dbReference>
<dbReference type="SUPFAM" id="SSF51126">
    <property type="entry name" value="Pectin lyase-like"/>
    <property type="match status" value="1"/>
</dbReference>
<feature type="signal peptide" evidence="1">
    <location>
        <begin position="1"/>
        <end position="20"/>
    </location>
</feature>
<dbReference type="PANTHER" id="PTHR41339:SF1">
    <property type="entry name" value="SECRETED PROTEIN"/>
    <property type="match status" value="1"/>
</dbReference>
<dbReference type="PROSITE" id="PS51257">
    <property type="entry name" value="PROKAR_LIPOPROTEIN"/>
    <property type="match status" value="1"/>
</dbReference>
<sequence length="516" mass="53443">MKKFKLFTLLFVAIGFGFTACDDDDSGEPDAGVTITGIPATAEIENLGTLGPVTATLTAPDGLASFSITKDGAAFGEKVTYDGETTATVDFTYTATEEDEDNNIVFVFTATDVDGDEESFTHVLSVGEAVFFPNEVLSGLITEDITLTNDRIWELAGRVIVTGEATLEIEPGTIIKGRTGTGTNASVLMIARDGMIDAVGTAENPIIFTTVEDNIQVGQLRGNNLTVDDRELWGGVVILGNAPISPNAGTTAQIEGVPPSESLGQYGGDNAADNRGNFQFVSLRHGGTTIDPVAGNDINGLTLGGVGTGTTISDIEIFANFDDGVEFFGGTVNVSNVLVYTVGDDAIDIDQAYAGTVDNFLVFTSGKDAADSDEGLEIDGPEGAANSGGKFTVQNGTITSIDGGGSAADFKSSAQGTVKNVKWSGFTGGATIQIRASYTADDCERRIDALANLLSEDLVFETVEFGAISVYTSSAGCTTTDDQTAAEGIITSETATGASDATVFNGWTLASLSDLL</sequence>
<reference evidence="2 3" key="1">
    <citation type="submission" date="2018-03" db="EMBL/GenBank/DDBJ databases">
        <title>Cross-interface Injection: A General Nanoliter Liquid Handling Method Applied to Single Cells Genome Amplification Automated Nanoliter Liquid Handling Applied to Single Cell Multiple Displacement Amplification.</title>
        <authorList>
            <person name="Yun J."/>
            <person name="Xu P."/>
            <person name="Xu J."/>
            <person name="Dai X."/>
            <person name="Wang Y."/>
            <person name="Zheng X."/>
            <person name="Cao C."/>
            <person name="Yi Q."/>
            <person name="Zhu Y."/>
            <person name="Wang L."/>
            <person name="Dong Z."/>
            <person name="Huang Y."/>
            <person name="Huang L."/>
            <person name="Du W."/>
        </authorList>
    </citation>
    <scope>NUCLEOTIDE SEQUENCE [LARGE SCALE GENOMIC DNA]</scope>
    <source>
        <strain evidence="2 3">Z-D1-2</strain>
    </source>
</reference>
<evidence type="ECO:0000313" key="3">
    <source>
        <dbReference type="Proteomes" id="UP000240608"/>
    </source>
</evidence>
<dbReference type="AlphaFoldDB" id="A0A2T4DS17"/>
<keyword evidence="1" id="KW-0732">Signal</keyword>
<proteinExistence type="predicted"/>
<evidence type="ECO:0000256" key="1">
    <source>
        <dbReference type="SAM" id="SignalP"/>
    </source>
</evidence>
<evidence type="ECO:0000313" key="2">
    <source>
        <dbReference type="EMBL" id="PTB96587.1"/>
    </source>
</evidence>
<dbReference type="InterPro" id="IPR011050">
    <property type="entry name" value="Pectin_lyase_fold/virulence"/>
</dbReference>
<protein>
    <recommendedName>
        <fullName evidence="4">Multidrug transporter</fullName>
    </recommendedName>
</protein>
<gene>
    <name evidence="2" type="ORF">C9994_06690</name>
</gene>
<accession>A0A2T4DS17</accession>
<organism evidence="2 3">
    <name type="scientific">Marivirga lumbricoides</name>
    <dbReference type="NCBI Taxonomy" id="1046115"/>
    <lineage>
        <taxon>Bacteria</taxon>
        <taxon>Pseudomonadati</taxon>
        <taxon>Bacteroidota</taxon>
        <taxon>Cytophagia</taxon>
        <taxon>Cytophagales</taxon>
        <taxon>Marivirgaceae</taxon>
        <taxon>Marivirga</taxon>
    </lineage>
</organism>
<name>A0A2T4DS17_9BACT</name>